<reference evidence="4" key="4">
    <citation type="submission" date="2025-08" db="UniProtKB">
        <authorList>
            <consortium name="Ensembl"/>
        </authorList>
    </citation>
    <scope>IDENTIFICATION</scope>
</reference>
<dbReference type="Proteomes" id="UP000472240">
    <property type="component" value="Chromosome 2"/>
</dbReference>
<reference evidence="4 5" key="1">
    <citation type="journal article" date="2015" name="Annu Rev Anim Biosci">
        <title>The Genome 10K Project: a way forward.</title>
        <authorList>
            <person name="Koepfli K.P."/>
            <person name="Paten B."/>
            <person name="O'Brien S.J."/>
            <person name="Koepfli K.P."/>
            <person name="Paten B."/>
            <person name="Antunes A."/>
            <person name="Belov K."/>
            <person name="Bustamante C."/>
            <person name="Castoe T.A."/>
            <person name="Clawson H."/>
            <person name="Crawford A.J."/>
            <person name="Diekhans M."/>
            <person name="Distel D."/>
            <person name="Durbin R."/>
            <person name="Earl D."/>
            <person name="Fujita M.K."/>
            <person name="Gamble T."/>
            <person name="Georges A."/>
            <person name="Gemmell N."/>
            <person name="Gilbert M.T."/>
            <person name="Graves J.M."/>
            <person name="Green R.E."/>
            <person name="Hickey G."/>
            <person name="Jarvis E.D."/>
            <person name="Johnson W."/>
            <person name="Komissarov A."/>
            <person name="Korf I."/>
            <person name="Kuhn R."/>
            <person name="Larkin D.M."/>
            <person name="Lewin H."/>
            <person name="Lopez J.V."/>
            <person name="Ma J."/>
            <person name="Marques-Bonet T."/>
            <person name="Miller W."/>
            <person name="Murphy R."/>
            <person name="Pevzner P."/>
            <person name="Shapiro B."/>
            <person name="Steiner C."/>
            <person name="Tamazian G."/>
            <person name="Venkatesh B."/>
            <person name="Wang J."/>
            <person name="Wayne R."/>
            <person name="Wiley E."/>
            <person name="Yang H."/>
            <person name="Zhang G."/>
            <person name="Haussler D."/>
            <person name="Ryder O."/>
            <person name="O'Brien S.J."/>
        </authorList>
    </citation>
    <scope>NUCLEOTIDE SEQUENCE</scope>
</reference>
<organism evidence="4 5">
    <name type="scientific">Rhinolophus ferrumequinum</name>
    <name type="common">Greater horseshoe bat</name>
    <dbReference type="NCBI Taxonomy" id="59479"/>
    <lineage>
        <taxon>Eukaryota</taxon>
        <taxon>Metazoa</taxon>
        <taxon>Chordata</taxon>
        <taxon>Craniata</taxon>
        <taxon>Vertebrata</taxon>
        <taxon>Euteleostomi</taxon>
        <taxon>Mammalia</taxon>
        <taxon>Eutheria</taxon>
        <taxon>Laurasiatheria</taxon>
        <taxon>Chiroptera</taxon>
        <taxon>Yinpterochiroptera</taxon>
        <taxon>Rhinolophoidea</taxon>
        <taxon>Rhinolophidae</taxon>
        <taxon>Rhinolophinae</taxon>
        <taxon>Rhinolophus</taxon>
    </lineage>
</organism>
<evidence type="ECO:0000256" key="2">
    <source>
        <dbReference type="SAM" id="Phobius"/>
    </source>
</evidence>
<feature type="domain" description="Rec21/ENK19" evidence="3">
    <location>
        <begin position="26"/>
        <end position="86"/>
    </location>
</feature>
<name>A0A671DP71_RHIFE</name>
<feature type="region of interest" description="Disordered" evidence="1">
    <location>
        <begin position="1"/>
        <end position="22"/>
    </location>
</feature>
<dbReference type="Pfam" id="PF15695">
    <property type="entry name" value="HERV-K_REC"/>
    <property type="match status" value="1"/>
</dbReference>
<evidence type="ECO:0000313" key="5">
    <source>
        <dbReference type="Proteomes" id="UP000472240"/>
    </source>
</evidence>
<keyword evidence="2" id="KW-0812">Transmembrane</keyword>
<feature type="transmembrane region" description="Helical" evidence="2">
    <location>
        <begin position="66"/>
        <end position="86"/>
    </location>
</feature>
<dbReference type="Ensembl" id="ENSRFET00010003232.1">
    <property type="protein sequence ID" value="ENSRFEP00010002939.1"/>
    <property type="gene ID" value="ENSRFEG00010002094.1"/>
</dbReference>
<keyword evidence="5" id="KW-1185">Reference proteome</keyword>
<reference evidence="5" key="3">
    <citation type="submission" date="2018-12" db="EMBL/GenBank/DDBJ databases">
        <title>G10K-VGP greater horseshoe bat female genome, primary haplotype.</title>
        <authorList>
            <person name="Teeling E."/>
            <person name="Myers G."/>
            <person name="Vernes S."/>
            <person name="Pippel M."/>
            <person name="Winkler S."/>
            <person name="Fedrigo O."/>
            <person name="Rhie A."/>
            <person name="Koren S."/>
            <person name="Phillippy A."/>
            <person name="Lewin H."/>
            <person name="Damas J."/>
            <person name="Howe K."/>
            <person name="Mountcastle J."/>
            <person name="Jarvis E.D."/>
        </authorList>
    </citation>
    <scope>NUCLEOTIDE SEQUENCE [LARGE SCALE GENOMIC DNA]</scope>
</reference>
<keyword evidence="2" id="KW-1133">Transmembrane helix</keyword>
<sequence length="94" mass="10391">MEKSNLSFQPAHPITRPEPSTPVRTVMQQMRAQTTSVQPPTWGQLKKLAHMAENRLIKKRVPKTDVNMFLSMLAVISVVSCLPLGVGKPKSGVI</sequence>
<evidence type="ECO:0000256" key="1">
    <source>
        <dbReference type="SAM" id="MobiDB-lite"/>
    </source>
</evidence>
<evidence type="ECO:0000313" key="4">
    <source>
        <dbReference type="Ensembl" id="ENSRFEP00010002939.1"/>
    </source>
</evidence>
<protein>
    <recommendedName>
        <fullName evidence="3">Rec21/ENK19 domain-containing protein</fullName>
    </recommendedName>
</protein>
<dbReference type="InterPro" id="IPR059105">
    <property type="entry name" value="Rec21/ENK19"/>
</dbReference>
<dbReference type="AlphaFoldDB" id="A0A671DP71"/>
<reference evidence="4" key="5">
    <citation type="submission" date="2025-09" db="UniProtKB">
        <authorList>
            <consortium name="Ensembl"/>
        </authorList>
    </citation>
    <scope>IDENTIFICATION</scope>
</reference>
<dbReference type="InParanoid" id="A0A671DP71"/>
<reference evidence="4 5" key="2">
    <citation type="journal article" date="2018" name="Annu Rev Anim Biosci">
        <title>Bat Biology, Genomes, and the Bat1K Project: To Generate Chromosome-Level Genomes for All Living Bat Species.</title>
        <authorList>
            <person name="Teeling E.C."/>
            <person name="Vernes S.C."/>
            <person name="Davalos L.M."/>
            <person name="Ray D.A."/>
            <person name="Gilbert M.T.P."/>
            <person name="Myers E."/>
        </authorList>
    </citation>
    <scope>NUCLEOTIDE SEQUENCE</scope>
</reference>
<accession>A0A671DP71</accession>
<dbReference type="GeneTree" id="ENSGT00990000212131"/>
<proteinExistence type="predicted"/>
<keyword evidence="2" id="KW-0472">Membrane</keyword>
<evidence type="ECO:0000259" key="3">
    <source>
        <dbReference type="Pfam" id="PF15695"/>
    </source>
</evidence>